<dbReference type="EMBL" id="QNVT01000029">
    <property type="protein sequence ID" value="REC60078.1"/>
    <property type="molecule type" value="Genomic_DNA"/>
</dbReference>
<dbReference type="Proteomes" id="UP000256686">
    <property type="component" value="Unassembled WGS sequence"/>
</dbReference>
<keyword evidence="2" id="KW-1185">Reference proteome</keyword>
<protein>
    <submittedName>
        <fullName evidence="1">Uncharacterized protein</fullName>
    </submittedName>
</protein>
<evidence type="ECO:0000313" key="2">
    <source>
        <dbReference type="Proteomes" id="UP000256686"/>
    </source>
</evidence>
<proteinExistence type="predicted"/>
<dbReference type="AlphaFoldDB" id="A0A3D9C2Y0"/>
<comment type="caution">
    <text evidence="1">The sequence shown here is derived from an EMBL/GenBank/DDBJ whole genome shotgun (WGS) entry which is preliminary data.</text>
</comment>
<accession>A0A3D9C2Y0</accession>
<name>A0A3D9C2Y0_9FLAO</name>
<organism evidence="1 2">
    <name type="scientific">Chryseobacterium pennae</name>
    <dbReference type="NCBI Taxonomy" id="2258962"/>
    <lineage>
        <taxon>Bacteria</taxon>
        <taxon>Pseudomonadati</taxon>
        <taxon>Bacteroidota</taxon>
        <taxon>Flavobacteriia</taxon>
        <taxon>Flavobacteriales</taxon>
        <taxon>Weeksellaceae</taxon>
        <taxon>Chryseobacterium group</taxon>
        <taxon>Chryseobacterium</taxon>
    </lineage>
</organism>
<gene>
    <name evidence="1" type="ORF">DRF65_23095</name>
</gene>
<sequence length="105" mass="12422">MAVQLKGVVNSIHVLQDGVAMAFVLHLSVWNKINHYKLFKNKSHEKFKENQQTSAKTNSRQRNYQKMYRTFSMSWWSLLPKCMCSQSLYDGIKINYYNICFTDAF</sequence>
<reference evidence="2" key="1">
    <citation type="submission" date="2018-06" db="EMBL/GenBank/DDBJ databases">
        <authorList>
            <person name="Lum Nde A."/>
            <person name="Hugo C."/>
        </authorList>
    </citation>
    <scope>NUCLEOTIDE SEQUENCE [LARGE SCALE GENOMIC DNA]</scope>
    <source>
        <strain evidence="2">1_F178</strain>
    </source>
</reference>
<evidence type="ECO:0000313" key="1">
    <source>
        <dbReference type="EMBL" id="REC60078.1"/>
    </source>
</evidence>